<dbReference type="Gene3D" id="2.130.10.10">
    <property type="entry name" value="YVTN repeat-like/Quinoprotein amine dehydrogenase"/>
    <property type="match status" value="1"/>
</dbReference>
<dbReference type="PROSITE" id="PS50082">
    <property type="entry name" value="WD_REPEATS_2"/>
    <property type="match status" value="3"/>
</dbReference>
<dbReference type="CDD" id="cd22136">
    <property type="entry name" value="F-box_FBXW10"/>
    <property type="match status" value="1"/>
</dbReference>
<dbReference type="AlphaFoldDB" id="A0AAN9CIA4"/>
<dbReference type="Proteomes" id="UP001364617">
    <property type="component" value="Unassembled WGS sequence"/>
</dbReference>
<evidence type="ECO:0000256" key="1">
    <source>
        <dbReference type="ARBA" id="ARBA00022574"/>
    </source>
</evidence>
<sequence length="1050" mass="119113">MTEVKCLRREAGDSVLEWSCKKKGEDFNICGRCQSCVLSQKLHHYTQWANKTGGASQRRFLTGILVRCHNLQILVHLQSVLQVTSGKDFTYSRSRALPSKPEDTIWRMDGPLDTKLHGMDMLETWEWFRKSPDWTKSKYVLGLLSLCDTPLLHMLANLVHILIVWEKHKFLQFSNADLSVTESRISYHSDDHPDLDLLIKACTSYEPADLPREAHQGSQTEVLKQEHSELITDAKSLKSICHEVELDMQNLDPWNKRKGRDSDSDTSDDPDPALTVVPRSSKSLSGVSRHKDFIRRLPVDIAKIILGLLDKVSLYNCRCVSKHWQCLTDEILTEVEVKKNVEKQAMILQGNSTSKVNPVYAKICEVLVPISEGHKEFQHGEYFPKHKLTQEQDLDSAYKGFKTKTVQMEERNVYCGVYNILVLLEREDPSRVIHYAGGQFVAVGSRDRTIRFLHVASPKEVPLVIQGHAGSVRAVLVCEERDLVISASYDLSIRCWNLKTGVCTMIFHGHFGTINCLDLYGDRLVSGAKDCRIRVWNLLTGKCVENLKFKHLKPIMCVKSNETLVVSSCAGGQIRVWSIETASLTRQISGHQGAVLCLCFDQWHILSGGSDGEVKAWSTNCSFKKCLRTFQHPKEVLTMSFLFLRLITGCMDGKIRIFNFLNGDCLRVIRTNMKQCPVLSLHTHHNTVVVNTRGSILMLQFAEVHWDYSASAFFERSQISLECVPRTAERTTRGSPSPKSRFHRFKSLSTPSMQHARDAHQESTRAATWNHLQAHRHSRTSVNMQSECLTTRPRSVLAASRPVSGYKDRVSRTPSTATINLDKKTCGTKHSVLSQSEKAARDRVRKRGPHHPLTTDLVLLRASSSQQSLCSDKARSNMELNARVRDAWGPDSSREPSFQTTTKRTSEIHAPFTTHSVDLNPQSSLKSRQTCLTPHSLPKESQRSFKVIRSGTNKIDLPNTTSPEDGKAPQRLFMRRTCMPTHCHEDFKMTKKSSSYHVPLDPFREHGVFQLRTDTQLDAFIQECSRQQQSHKHGRGDQSKSVPKHSHCHQ</sequence>
<dbReference type="SUPFAM" id="SSF81383">
    <property type="entry name" value="F-box domain"/>
    <property type="match status" value="1"/>
</dbReference>
<dbReference type="PROSITE" id="PS00678">
    <property type="entry name" value="WD_REPEATS_1"/>
    <property type="match status" value="1"/>
</dbReference>
<keyword evidence="7" id="KW-1185">Reference proteome</keyword>
<dbReference type="PANTHER" id="PTHR19872">
    <property type="entry name" value="UBIQUITIN LIGASE SPECIFICITY FACTOR/HREP PROTEIN"/>
    <property type="match status" value="1"/>
</dbReference>
<feature type="compositionally biased region" description="Polar residues" evidence="4">
    <location>
        <begin position="913"/>
        <end position="927"/>
    </location>
</feature>
<dbReference type="InterPro" id="IPR036322">
    <property type="entry name" value="WD40_repeat_dom_sf"/>
</dbReference>
<evidence type="ECO:0000256" key="4">
    <source>
        <dbReference type="SAM" id="MobiDB-lite"/>
    </source>
</evidence>
<keyword evidence="2" id="KW-0677">Repeat</keyword>
<dbReference type="EMBL" id="JAYKXH010000019">
    <property type="protein sequence ID" value="KAK7135018.1"/>
    <property type="molecule type" value="Genomic_DNA"/>
</dbReference>
<comment type="caution">
    <text evidence="6">The sequence shown here is derived from an EMBL/GenBank/DDBJ whole genome shotgun (WGS) entry which is preliminary data.</text>
</comment>
<evidence type="ECO:0000313" key="7">
    <source>
        <dbReference type="Proteomes" id="UP001364617"/>
    </source>
</evidence>
<dbReference type="InterPro" id="IPR051075">
    <property type="entry name" value="SCF_subunit_WD-repeat"/>
</dbReference>
<reference evidence="6 7" key="1">
    <citation type="submission" date="2024-02" db="EMBL/GenBank/DDBJ databases">
        <title>Chromosome-level genome assembly of the Eurasian Minnow (Phoxinus phoxinus).</title>
        <authorList>
            <person name="Oriowo T.O."/>
            <person name="Martin S."/>
            <person name="Stange M."/>
            <person name="Chrysostomakis Y."/>
            <person name="Brown T."/>
            <person name="Winkler S."/>
            <person name="Kukowka S."/>
            <person name="Myers E.W."/>
            <person name="Bohne A."/>
        </authorList>
    </citation>
    <scope>NUCLEOTIDE SEQUENCE [LARGE SCALE GENOMIC DNA]</scope>
    <source>
        <strain evidence="6">ZFMK-TIS-60720</strain>
        <tissue evidence="6">Whole Organism</tissue>
    </source>
</reference>
<dbReference type="InterPro" id="IPR001810">
    <property type="entry name" value="F-box_dom"/>
</dbReference>
<evidence type="ECO:0000256" key="2">
    <source>
        <dbReference type="ARBA" id="ARBA00022737"/>
    </source>
</evidence>
<feature type="domain" description="F-box" evidence="5">
    <location>
        <begin position="295"/>
        <end position="329"/>
    </location>
</feature>
<dbReference type="Gene3D" id="1.20.1280.50">
    <property type="match status" value="1"/>
</dbReference>
<accession>A0AAN9CIA4</accession>
<proteinExistence type="predicted"/>
<dbReference type="Pfam" id="PF00400">
    <property type="entry name" value="WD40"/>
    <property type="match status" value="5"/>
</dbReference>
<organism evidence="6 7">
    <name type="scientific">Phoxinus phoxinus</name>
    <name type="common">Eurasian minnow</name>
    <dbReference type="NCBI Taxonomy" id="58324"/>
    <lineage>
        <taxon>Eukaryota</taxon>
        <taxon>Metazoa</taxon>
        <taxon>Chordata</taxon>
        <taxon>Craniata</taxon>
        <taxon>Vertebrata</taxon>
        <taxon>Euteleostomi</taxon>
        <taxon>Actinopterygii</taxon>
        <taxon>Neopterygii</taxon>
        <taxon>Teleostei</taxon>
        <taxon>Ostariophysi</taxon>
        <taxon>Cypriniformes</taxon>
        <taxon>Leuciscidae</taxon>
        <taxon>Phoxininae</taxon>
        <taxon>Phoxinus</taxon>
    </lineage>
</organism>
<evidence type="ECO:0000313" key="6">
    <source>
        <dbReference type="EMBL" id="KAK7135018.1"/>
    </source>
</evidence>
<dbReference type="PROSITE" id="PS50294">
    <property type="entry name" value="WD_REPEATS_REGION"/>
    <property type="match status" value="2"/>
</dbReference>
<dbReference type="InterPro" id="IPR015943">
    <property type="entry name" value="WD40/YVTN_repeat-like_dom_sf"/>
</dbReference>
<dbReference type="SMART" id="SM00320">
    <property type="entry name" value="WD40"/>
    <property type="match status" value="5"/>
</dbReference>
<feature type="region of interest" description="Disordered" evidence="4">
    <location>
        <begin position="252"/>
        <end position="282"/>
    </location>
</feature>
<dbReference type="PANTHER" id="PTHR19872:SF7">
    <property type="entry name" value="F-BOX AND WD REPEAT DOMAIN CONTAINING PROTEIN 10B-RELATED"/>
    <property type="match status" value="1"/>
</dbReference>
<dbReference type="SUPFAM" id="SSF50978">
    <property type="entry name" value="WD40 repeat-like"/>
    <property type="match status" value="1"/>
</dbReference>
<evidence type="ECO:0000259" key="5">
    <source>
        <dbReference type="Pfam" id="PF00646"/>
    </source>
</evidence>
<dbReference type="InterPro" id="IPR036047">
    <property type="entry name" value="F-box-like_dom_sf"/>
</dbReference>
<feature type="repeat" description="WD" evidence="3">
    <location>
        <begin position="465"/>
        <end position="506"/>
    </location>
</feature>
<evidence type="ECO:0000256" key="3">
    <source>
        <dbReference type="PROSITE-ProRule" id="PRU00221"/>
    </source>
</evidence>
<feature type="region of interest" description="Disordered" evidence="4">
    <location>
        <begin position="884"/>
        <end position="927"/>
    </location>
</feature>
<name>A0AAN9CIA4_9TELE</name>
<feature type="region of interest" description="Disordered" evidence="4">
    <location>
        <begin position="1025"/>
        <end position="1050"/>
    </location>
</feature>
<protein>
    <recommendedName>
        <fullName evidence="5">F-box domain-containing protein</fullName>
    </recommendedName>
</protein>
<gene>
    <name evidence="6" type="ORF">R3I93_018200</name>
</gene>
<feature type="region of interest" description="Disordered" evidence="4">
    <location>
        <begin position="828"/>
        <end position="854"/>
    </location>
</feature>
<dbReference type="InterPro" id="IPR019775">
    <property type="entry name" value="WD40_repeat_CS"/>
</dbReference>
<dbReference type="Pfam" id="PF00646">
    <property type="entry name" value="F-box"/>
    <property type="match status" value="1"/>
</dbReference>
<dbReference type="CDD" id="cd00200">
    <property type="entry name" value="WD40"/>
    <property type="match status" value="1"/>
</dbReference>
<dbReference type="InterPro" id="IPR001680">
    <property type="entry name" value="WD40_rpt"/>
</dbReference>
<feature type="compositionally biased region" description="Basic and acidic residues" evidence="4">
    <location>
        <begin position="884"/>
        <end position="894"/>
    </location>
</feature>
<feature type="repeat" description="WD" evidence="3">
    <location>
        <begin position="588"/>
        <end position="618"/>
    </location>
</feature>
<keyword evidence="1 3" id="KW-0853">WD repeat</keyword>
<feature type="repeat" description="WD" evidence="3">
    <location>
        <begin position="507"/>
        <end position="546"/>
    </location>
</feature>